<evidence type="ECO:0000259" key="2">
    <source>
        <dbReference type="PROSITE" id="PS01148"/>
    </source>
</evidence>
<proteinExistence type="inferred from homology"/>
<accession>A0ABS2R8H8</accession>
<dbReference type="EMBL" id="JAFBFH010000012">
    <property type="protein sequence ID" value="MBM7715153.1"/>
    <property type="molecule type" value="Genomic_DNA"/>
</dbReference>
<comment type="caution">
    <text evidence="3">The sequence shown here is derived from an EMBL/GenBank/DDBJ whole genome shotgun (WGS) entry which is preliminary data.</text>
</comment>
<dbReference type="Proteomes" id="UP000823485">
    <property type="component" value="Unassembled WGS sequence"/>
</dbReference>
<protein>
    <submittedName>
        <fullName evidence="3">TusA-related sulfurtransferase</fullName>
    </submittedName>
</protein>
<evidence type="ECO:0000256" key="1">
    <source>
        <dbReference type="ARBA" id="ARBA00008984"/>
    </source>
</evidence>
<sequence length="75" mass="8457">METTKFLDAKGLACPMPIVRAKKAMNELETGQILEIHTTDKGSKSDLTAWSKSSGHELFKQEEENGVFKFWIKKA</sequence>
<evidence type="ECO:0000313" key="4">
    <source>
        <dbReference type="Proteomes" id="UP000823485"/>
    </source>
</evidence>
<comment type="similarity">
    <text evidence="1">Belongs to the sulfur carrier protein TusA family.</text>
</comment>
<dbReference type="CDD" id="cd00291">
    <property type="entry name" value="SirA_YedF_YeeD"/>
    <property type="match status" value="1"/>
</dbReference>
<dbReference type="PANTHER" id="PTHR33279:SF6">
    <property type="entry name" value="SULFUR CARRIER PROTEIN YEDF-RELATED"/>
    <property type="match status" value="1"/>
</dbReference>
<reference evidence="3 4" key="1">
    <citation type="submission" date="2021-01" db="EMBL/GenBank/DDBJ databases">
        <title>Genomic Encyclopedia of Type Strains, Phase IV (KMG-IV): sequencing the most valuable type-strain genomes for metagenomic binning, comparative biology and taxonomic classification.</title>
        <authorList>
            <person name="Goeker M."/>
        </authorList>
    </citation>
    <scope>NUCLEOTIDE SEQUENCE [LARGE SCALE GENOMIC DNA]</scope>
    <source>
        <strain evidence="3 4">DSM 105453</strain>
    </source>
</reference>
<dbReference type="InterPro" id="IPR001455">
    <property type="entry name" value="TusA-like"/>
</dbReference>
<dbReference type="Gene3D" id="3.30.110.40">
    <property type="entry name" value="TusA-like domain"/>
    <property type="match status" value="1"/>
</dbReference>
<feature type="domain" description="UPF0033" evidence="2">
    <location>
        <begin position="7"/>
        <end position="31"/>
    </location>
</feature>
<gene>
    <name evidence="3" type="ORF">JOC94_002125</name>
</gene>
<dbReference type="InterPro" id="IPR036868">
    <property type="entry name" value="TusA-like_sf"/>
</dbReference>
<dbReference type="SUPFAM" id="SSF64307">
    <property type="entry name" value="SirA-like"/>
    <property type="match status" value="1"/>
</dbReference>
<name>A0ABS2R8H8_9BACI</name>
<dbReference type="Pfam" id="PF01206">
    <property type="entry name" value="TusA"/>
    <property type="match status" value="1"/>
</dbReference>
<organism evidence="3 4">
    <name type="scientific">Siminovitchia thermophila</name>
    <dbReference type="NCBI Taxonomy" id="1245522"/>
    <lineage>
        <taxon>Bacteria</taxon>
        <taxon>Bacillati</taxon>
        <taxon>Bacillota</taxon>
        <taxon>Bacilli</taxon>
        <taxon>Bacillales</taxon>
        <taxon>Bacillaceae</taxon>
        <taxon>Siminovitchia</taxon>
    </lineage>
</organism>
<dbReference type="PROSITE" id="PS01148">
    <property type="entry name" value="UPF0033"/>
    <property type="match status" value="1"/>
</dbReference>
<keyword evidence="4" id="KW-1185">Reference proteome</keyword>
<dbReference type="RefSeq" id="WP_077112159.1">
    <property type="nucleotide sequence ID" value="NZ_JAFBFH010000012.1"/>
</dbReference>
<dbReference type="PANTHER" id="PTHR33279">
    <property type="entry name" value="SULFUR CARRIER PROTEIN YEDF-RELATED"/>
    <property type="match status" value="1"/>
</dbReference>
<evidence type="ECO:0000313" key="3">
    <source>
        <dbReference type="EMBL" id="MBM7715153.1"/>
    </source>
</evidence>